<proteinExistence type="inferred from homology"/>
<dbReference type="InterPro" id="IPR012334">
    <property type="entry name" value="Pectin_lyas_fold"/>
</dbReference>
<dbReference type="AlphaFoldDB" id="A0A1Y2CKH9"/>
<evidence type="ECO:0000256" key="8">
    <source>
        <dbReference type="ARBA" id="ARBA00023239"/>
    </source>
</evidence>
<dbReference type="GO" id="GO:0030570">
    <property type="term" value="F:pectate lyase activity"/>
    <property type="evidence" value="ECO:0007669"/>
    <property type="project" value="UniProtKB-UniRule"/>
</dbReference>
<keyword evidence="6 10" id="KW-0732">Signal</keyword>
<evidence type="ECO:0000256" key="1">
    <source>
        <dbReference type="ARBA" id="ARBA00000695"/>
    </source>
</evidence>
<comment type="catalytic activity">
    <reaction evidence="1 10">
        <text>Eliminative cleavage of (1-&gt;4)-alpha-D-galacturonan to give oligosaccharides with 4-deoxy-alpha-D-galact-4-enuronosyl groups at their non-reducing ends.</text>
        <dbReference type="EC" id="4.2.2.2"/>
    </reaction>
</comment>
<evidence type="ECO:0000313" key="12">
    <source>
        <dbReference type="Proteomes" id="UP000193920"/>
    </source>
</evidence>
<dbReference type="Proteomes" id="UP000193920">
    <property type="component" value="Unassembled WGS sequence"/>
</dbReference>
<dbReference type="GO" id="GO:0005576">
    <property type="term" value="C:extracellular region"/>
    <property type="evidence" value="ECO:0007669"/>
    <property type="project" value="UniProtKB-SubCell"/>
</dbReference>
<dbReference type="PANTHER" id="PTHR33407:SF9">
    <property type="entry name" value="PECTATE LYASE F-RELATED"/>
    <property type="match status" value="1"/>
</dbReference>
<comment type="subcellular location">
    <subcellularLocation>
        <location evidence="3 10">Secreted</location>
    </subcellularLocation>
</comment>
<protein>
    <recommendedName>
        <fullName evidence="10">Pectate lyase</fullName>
        <ecNumber evidence="10">4.2.2.2</ecNumber>
    </recommendedName>
</protein>
<evidence type="ECO:0000256" key="4">
    <source>
        <dbReference type="ARBA" id="ARBA00006463"/>
    </source>
</evidence>
<dbReference type="SUPFAM" id="SSF51126">
    <property type="entry name" value="Pectin lyase-like"/>
    <property type="match status" value="1"/>
</dbReference>
<dbReference type="OrthoDB" id="4839310at2759"/>
<dbReference type="Gene3D" id="2.160.20.10">
    <property type="entry name" value="Single-stranded right-handed beta-helix, Pectin lyase-like"/>
    <property type="match status" value="1"/>
</dbReference>
<feature type="chain" id="PRO_5025074976" description="Pectate lyase" evidence="10">
    <location>
        <begin position="19"/>
        <end position="264"/>
    </location>
</feature>
<evidence type="ECO:0000256" key="6">
    <source>
        <dbReference type="ARBA" id="ARBA00022729"/>
    </source>
</evidence>
<evidence type="ECO:0000256" key="5">
    <source>
        <dbReference type="ARBA" id="ARBA00022525"/>
    </source>
</evidence>
<reference evidence="11 12" key="1">
    <citation type="submission" date="2016-08" db="EMBL/GenBank/DDBJ databases">
        <title>A Parts List for Fungal Cellulosomes Revealed by Comparative Genomics.</title>
        <authorList>
            <consortium name="DOE Joint Genome Institute"/>
            <person name="Haitjema C.H."/>
            <person name="Gilmore S.P."/>
            <person name="Henske J.K."/>
            <person name="Solomon K.V."/>
            <person name="De Groot R."/>
            <person name="Kuo A."/>
            <person name="Mondo S.J."/>
            <person name="Salamov A.A."/>
            <person name="Labutti K."/>
            <person name="Zhao Z."/>
            <person name="Chiniquy J."/>
            <person name="Barry K."/>
            <person name="Brewer H.M."/>
            <person name="Purvine S.O."/>
            <person name="Wright A.T."/>
            <person name="Boxma B."/>
            <person name="Van Alen T."/>
            <person name="Hackstein J.H."/>
            <person name="Baker S.E."/>
            <person name="Grigoriev I.V."/>
            <person name="O'Malley M.A."/>
        </authorList>
    </citation>
    <scope>NUCLEOTIDE SEQUENCE [LARGE SCALE GENOMIC DNA]</scope>
    <source>
        <strain evidence="11 12">G1</strain>
    </source>
</reference>
<comment type="caution">
    <text evidence="11">The sequence shown here is derived from an EMBL/GenBank/DDBJ whole genome shotgun (WGS) entry which is preliminary data.</text>
</comment>
<evidence type="ECO:0000256" key="9">
    <source>
        <dbReference type="ARBA" id="ARBA00025679"/>
    </source>
</evidence>
<dbReference type="STRING" id="1754190.A0A1Y2CKH9"/>
<dbReference type="Pfam" id="PF03211">
    <property type="entry name" value="Pectate_lyase"/>
    <property type="match status" value="1"/>
</dbReference>
<keyword evidence="5 10" id="KW-0964">Secreted</keyword>
<dbReference type="GO" id="GO:0045490">
    <property type="term" value="P:pectin catabolic process"/>
    <property type="evidence" value="ECO:0007669"/>
    <property type="project" value="TreeGrafter"/>
</dbReference>
<evidence type="ECO:0000313" key="11">
    <source>
        <dbReference type="EMBL" id="ORY47522.1"/>
    </source>
</evidence>
<dbReference type="PANTHER" id="PTHR33407">
    <property type="entry name" value="PECTATE LYASE F-RELATED"/>
    <property type="match status" value="1"/>
</dbReference>
<comment type="cofactor">
    <cofactor evidence="2 10">
        <name>Ca(2+)</name>
        <dbReference type="ChEBI" id="CHEBI:29108"/>
    </cofactor>
</comment>
<comment type="similarity">
    <text evidence="4 10">Belongs to the polysaccharide lyase 3 family.</text>
</comment>
<organism evidence="11 12">
    <name type="scientific">Neocallimastix californiae</name>
    <dbReference type="NCBI Taxonomy" id="1754190"/>
    <lineage>
        <taxon>Eukaryota</taxon>
        <taxon>Fungi</taxon>
        <taxon>Fungi incertae sedis</taxon>
        <taxon>Chytridiomycota</taxon>
        <taxon>Chytridiomycota incertae sedis</taxon>
        <taxon>Neocallimastigomycetes</taxon>
        <taxon>Neocallimastigales</taxon>
        <taxon>Neocallimastigaceae</taxon>
        <taxon>Neocallimastix</taxon>
    </lineage>
</organism>
<accession>A0A1Y2CKH9</accession>
<dbReference type="InterPro" id="IPR004898">
    <property type="entry name" value="Pectate_lyase_PlyH/PlyE-like"/>
</dbReference>
<keyword evidence="12" id="KW-1185">Reference proteome</keyword>
<gene>
    <name evidence="11" type="ORF">LY90DRAFT_671160</name>
</gene>
<feature type="signal peptide" evidence="10">
    <location>
        <begin position="1"/>
        <end position="18"/>
    </location>
</feature>
<name>A0A1Y2CKH9_9FUNG</name>
<evidence type="ECO:0000256" key="2">
    <source>
        <dbReference type="ARBA" id="ARBA00001913"/>
    </source>
</evidence>
<evidence type="ECO:0000256" key="10">
    <source>
        <dbReference type="RuleBase" id="RU367009"/>
    </source>
</evidence>
<keyword evidence="7 10" id="KW-0106">Calcium</keyword>
<dbReference type="EC" id="4.2.2.2" evidence="10"/>
<evidence type="ECO:0000256" key="3">
    <source>
        <dbReference type="ARBA" id="ARBA00004613"/>
    </source>
</evidence>
<dbReference type="InterPro" id="IPR011050">
    <property type="entry name" value="Pectin_lyase_fold/virulence"/>
</dbReference>
<keyword evidence="8 10" id="KW-0456">Lyase</keyword>
<dbReference type="EMBL" id="MCOG01000104">
    <property type="protein sequence ID" value="ORY47522.1"/>
    <property type="molecule type" value="Genomic_DNA"/>
</dbReference>
<comment type="function">
    <text evidence="9 10">Pectinolytic enzyme consist of four classes of enzymes: pectin lyase, polygalacturonase, pectin methylesterase and rhamnogalacturonase. Among pectinolytic enzymes, pectin lyase is the most important in depolymerization of pectin, since it cleaves internal glycosidic bonds of highly methylated pectins. Favors pectate, the anion, over pectin, the methyl ester.</text>
</comment>
<evidence type="ECO:0000256" key="7">
    <source>
        <dbReference type="ARBA" id="ARBA00022837"/>
    </source>
</evidence>
<sequence length="264" mass="29077">MKLSGILSCLAIASLAIAAPYEEYSTLEKRASWPTAKKTISGKAAIVVKAGQTFDGFKKNNNQWVRYDRGQKGLGDCSKIEGGTKDAVFILETGATLKNVILGANAKEHVHCIGDGCTVENVWWEDVCEDALTLEKSSNKNAKFYVKGGGAKNGSDKIIQHNSAGTVYISNFEVSNSGKLYHCCYLCRIDKHSLQLHVYFDIRFYNYHRHGKVNKNFGDTATLKNVKVKNGHVCQFYKGNNNGKEPTKLDAQCESSNISSCVCK</sequence>